<feature type="region of interest" description="Disordered" evidence="1">
    <location>
        <begin position="101"/>
        <end position="130"/>
    </location>
</feature>
<feature type="region of interest" description="Disordered" evidence="1">
    <location>
        <begin position="1"/>
        <end position="38"/>
    </location>
</feature>
<dbReference type="Proteomes" id="UP000193986">
    <property type="component" value="Unassembled WGS sequence"/>
</dbReference>
<dbReference type="OrthoDB" id="2564953at2759"/>
<gene>
    <name evidence="2" type="ORF">BCR39DRAFT_537850</name>
</gene>
<evidence type="ECO:0000313" key="2">
    <source>
        <dbReference type="EMBL" id="ORY27672.1"/>
    </source>
</evidence>
<feature type="compositionally biased region" description="Basic and acidic residues" evidence="1">
    <location>
        <begin position="362"/>
        <end position="384"/>
    </location>
</feature>
<name>A0A1Y2AYN2_9TREE</name>
<evidence type="ECO:0000256" key="1">
    <source>
        <dbReference type="SAM" id="MobiDB-lite"/>
    </source>
</evidence>
<feature type="compositionally biased region" description="Basic and acidic residues" evidence="1">
    <location>
        <begin position="274"/>
        <end position="297"/>
    </location>
</feature>
<feature type="compositionally biased region" description="Low complexity" evidence="1">
    <location>
        <begin position="195"/>
        <end position="216"/>
    </location>
</feature>
<protein>
    <submittedName>
        <fullName evidence="2">Uncharacterized protein</fullName>
    </submittedName>
</protein>
<evidence type="ECO:0000313" key="3">
    <source>
        <dbReference type="Proteomes" id="UP000193986"/>
    </source>
</evidence>
<dbReference type="EMBL" id="MCFC01000037">
    <property type="protein sequence ID" value="ORY27672.1"/>
    <property type="molecule type" value="Genomic_DNA"/>
</dbReference>
<feature type="region of interest" description="Disordered" evidence="1">
    <location>
        <begin position="50"/>
        <end position="71"/>
    </location>
</feature>
<comment type="caution">
    <text evidence="2">The sequence shown here is derived from an EMBL/GenBank/DDBJ whole genome shotgun (WGS) entry which is preliminary data.</text>
</comment>
<organism evidence="2 3">
    <name type="scientific">Naematelia encephala</name>
    <dbReference type="NCBI Taxonomy" id="71784"/>
    <lineage>
        <taxon>Eukaryota</taxon>
        <taxon>Fungi</taxon>
        <taxon>Dikarya</taxon>
        <taxon>Basidiomycota</taxon>
        <taxon>Agaricomycotina</taxon>
        <taxon>Tremellomycetes</taxon>
        <taxon>Tremellales</taxon>
        <taxon>Naemateliaceae</taxon>
        <taxon>Naematelia</taxon>
    </lineage>
</organism>
<proteinExistence type="predicted"/>
<feature type="region of interest" description="Disordered" evidence="1">
    <location>
        <begin position="188"/>
        <end position="299"/>
    </location>
</feature>
<reference evidence="2 3" key="1">
    <citation type="submission" date="2016-07" db="EMBL/GenBank/DDBJ databases">
        <title>Pervasive Adenine N6-methylation of Active Genes in Fungi.</title>
        <authorList>
            <consortium name="DOE Joint Genome Institute"/>
            <person name="Mondo S.J."/>
            <person name="Dannebaum R.O."/>
            <person name="Kuo R.C."/>
            <person name="Labutti K."/>
            <person name="Haridas S."/>
            <person name="Kuo A."/>
            <person name="Salamov A."/>
            <person name="Ahrendt S.R."/>
            <person name="Lipzen A."/>
            <person name="Sullivan W."/>
            <person name="Andreopoulos W.B."/>
            <person name="Clum A."/>
            <person name="Lindquist E."/>
            <person name="Daum C."/>
            <person name="Ramamoorthy G.K."/>
            <person name="Gryganskyi A."/>
            <person name="Culley D."/>
            <person name="Magnuson J.K."/>
            <person name="James T.Y."/>
            <person name="O'Malley M.A."/>
            <person name="Stajich J.E."/>
            <person name="Spatafora J.W."/>
            <person name="Visel A."/>
            <person name="Grigoriev I.V."/>
        </authorList>
    </citation>
    <scope>NUCLEOTIDE SEQUENCE [LARGE SCALE GENOMIC DNA]</scope>
    <source>
        <strain evidence="2 3">68-887.2</strain>
    </source>
</reference>
<sequence>MTSAAHSVPDSSRPFSPSPPRENRHTASRPPSLCLGASSPFPLVASSSSFSFAGLPDTPSPPGATIDGLPRRRNEIDSLFTYGDSAGAQSLGLSHFHEVLDDADESSPSRNGGLYRRDSDSSTSSTSPALGAASLLQTLIESQPARGQTSVAAADSVGANVKPPSPDASPFGSIRSMRSLGDDVVQTNTLRSIPGSPGSHQSQDSSLSTSARSLPRIHQPTVVRSSSGRGLAFLPPPAQVSPTSSSFTIHQIRPKRSSMPRTSQGQSSQEEREETWRSRSRSMREGKKTRGDFDRSAVSDPGFAKLPLQLMPSASIPTVIEQQASVASNKGSVDVTPPSPTTGPGSGPSTAAMLDVVSRPEASAKDLSDDGSDVSREAKVDIPPERAYSSESNLKDDSRPLLGRALSLRSSSYRAPDAILRREQTDLSDEEVILNEISDAESGAMILSDSNSQEQTAPKCSVYVPPYKPRSHAATESASGPLSIAENSPLVVTIMASIGSSRSAIPFSSTRLEVDLTWTHSPTFQWIPGRRYIPAFHIKYMSGGPAAVAHKPTELVLFCRDLARELVGRVPVLGRLKNWI</sequence>
<accession>A0A1Y2AYN2</accession>
<feature type="region of interest" description="Disordered" evidence="1">
    <location>
        <begin position="325"/>
        <end position="398"/>
    </location>
</feature>
<dbReference type="InParanoid" id="A0A1Y2AYN2"/>
<dbReference type="AlphaFoldDB" id="A0A1Y2AYN2"/>
<feature type="region of interest" description="Disordered" evidence="1">
    <location>
        <begin position="146"/>
        <end position="175"/>
    </location>
</feature>
<keyword evidence="3" id="KW-1185">Reference proteome</keyword>
<feature type="compositionally biased region" description="Polar residues" evidence="1">
    <location>
        <begin position="240"/>
        <end position="249"/>
    </location>
</feature>